<evidence type="ECO:0000259" key="8">
    <source>
        <dbReference type="PROSITE" id="PS50157"/>
    </source>
</evidence>
<dbReference type="GeneID" id="102376766"/>
<feature type="region of interest" description="Disordered" evidence="7">
    <location>
        <begin position="390"/>
        <end position="427"/>
    </location>
</feature>
<evidence type="ECO:0000256" key="1">
    <source>
        <dbReference type="ARBA" id="ARBA00022723"/>
    </source>
</evidence>
<protein>
    <submittedName>
        <fullName evidence="11">Zinc finger and SCAN domain-containing protein 10-like</fullName>
    </submittedName>
</protein>
<sequence length="427" mass="46599">MLELVVLEQFLAILPRETRSWEWGRGVETCAQAVALAEGLQPGQAEDEKLQVTVHVKVEGEASDKMAPARALWEPPDSCLELLQPHPVHVPLEEEAGEGESPGPLNEPPCILKEEPPPHEDSDSPDTEDTWDSSEDETWLPKRGLSSDAGSRTRRKAEPRKDGPGAPEQLRTSLGKPSPRPEQGQLLLLHALPLAPSGTVVVSKVLAPAWPENGERTEPQPCQGRKETVTELGKLPRQEGQCPNPGGGEGFGEKQEPATATWRERSWPGLVCGKFLDRQTRLALRARAHAGDKPNSCADCGKSFGSPSNLAAHHQVHSKAPQCARCGKNFSKRSALARYQHIHSGEKPHWCADCEKSFARPDKLESHRSGQLSPKRHRCTECGMDFARGQDLARHQRSHTGKSPSCPGLAPSGPLPRSGETISEYPV</sequence>
<dbReference type="Proteomes" id="UP000189705">
    <property type="component" value="Unplaced"/>
</dbReference>
<evidence type="ECO:0000313" key="10">
    <source>
        <dbReference type="Proteomes" id="UP000189705"/>
    </source>
</evidence>
<dbReference type="Gene3D" id="1.10.4020.10">
    <property type="entry name" value="DNA breaking-rejoining enzymes"/>
    <property type="match status" value="1"/>
</dbReference>
<dbReference type="RefSeq" id="XP_025051353.1">
    <property type="nucleotide sequence ID" value="XM_025195568.1"/>
</dbReference>
<evidence type="ECO:0000256" key="7">
    <source>
        <dbReference type="SAM" id="MobiDB-lite"/>
    </source>
</evidence>
<dbReference type="AlphaFoldDB" id="A0A3Q0FZZ0"/>
<keyword evidence="4" id="KW-0862">Zinc</keyword>
<feature type="compositionally biased region" description="Acidic residues" evidence="7">
    <location>
        <begin position="123"/>
        <end position="138"/>
    </location>
</feature>
<keyword evidence="3 6" id="KW-0863">Zinc-finger</keyword>
<keyword evidence="2" id="KW-0677">Repeat</keyword>
<dbReference type="FunFam" id="3.30.160.60:FF:000038">
    <property type="entry name" value="Zinc finger protein 624"/>
    <property type="match status" value="1"/>
</dbReference>
<dbReference type="FunFam" id="3.30.160.60:FF:000100">
    <property type="entry name" value="Zinc finger 45-like"/>
    <property type="match status" value="1"/>
</dbReference>
<keyword evidence="5" id="KW-0539">Nucleus</keyword>
<feature type="domain" description="C2H2-type" evidence="8">
    <location>
        <begin position="295"/>
        <end position="322"/>
    </location>
</feature>
<evidence type="ECO:0000256" key="5">
    <source>
        <dbReference type="ARBA" id="ARBA00023242"/>
    </source>
</evidence>
<dbReference type="InterPro" id="IPR036236">
    <property type="entry name" value="Znf_C2H2_sf"/>
</dbReference>
<dbReference type="GO" id="GO:0000981">
    <property type="term" value="F:DNA-binding transcription factor activity, RNA polymerase II-specific"/>
    <property type="evidence" value="ECO:0007669"/>
    <property type="project" value="TreeGrafter"/>
</dbReference>
<evidence type="ECO:0000256" key="4">
    <source>
        <dbReference type="ARBA" id="ARBA00022833"/>
    </source>
</evidence>
<dbReference type="SMART" id="SM00431">
    <property type="entry name" value="SCAN"/>
    <property type="match status" value="1"/>
</dbReference>
<dbReference type="GO" id="GO:0008270">
    <property type="term" value="F:zinc ion binding"/>
    <property type="evidence" value="ECO:0007669"/>
    <property type="project" value="UniProtKB-KW"/>
</dbReference>
<dbReference type="PROSITE" id="PS50804">
    <property type="entry name" value="SCAN_BOX"/>
    <property type="match status" value="1"/>
</dbReference>
<feature type="domain" description="SCAN box" evidence="9">
    <location>
        <begin position="1"/>
        <end position="41"/>
    </location>
</feature>
<dbReference type="InParanoid" id="A0A3Q0FZZ0"/>
<evidence type="ECO:0000313" key="11">
    <source>
        <dbReference type="RefSeq" id="XP_025051353.1"/>
    </source>
</evidence>
<dbReference type="PANTHER" id="PTHR23226:SF423">
    <property type="entry name" value="C2H2-TYPE DOMAIN-CONTAINING PROTEIN"/>
    <property type="match status" value="1"/>
</dbReference>
<accession>A0A3Q0FZZ0</accession>
<dbReference type="InterPro" id="IPR013087">
    <property type="entry name" value="Znf_C2H2_type"/>
</dbReference>
<dbReference type="FunFam" id="3.30.160.60:FF:000671">
    <property type="entry name" value="Zinc finger protein 26"/>
    <property type="match status" value="1"/>
</dbReference>
<dbReference type="Pfam" id="PF02023">
    <property type="entry name" value="SCAN"/>
    <property type="match status" value="1"/>
</dbReference>
<feature type="domain" description="C2H2-type" evidence="8">
    <location>
        <begin position="321"/>
        <end position="348"/>
    </location>
</feature>
<dbReference type="GO" id="GO:0000978">
    <property type="term" value="F:RNA polymerase II cis-regulatory region sequence-specific DNA binding"/>
    <property type="evidence" value="ECO:0007669"/>
    <property type="project" value="TreeGrafter"/>
</dbReference>
<dbReference type="InterPro" id="IPR038269">
    <property type="entry name" value="SCAN_sf"/>
</dbReference>
<keyword evidence="10" id="KW-1185">Reference proteome</keyword>
<feature type="region of interest" description="Disordered" evidence="7">
    <location>
        <begin position="94"/>
        <end position="182"/>
    </location>
</feature>
<evidence type="ECO:0000259" key="9">
    <source>
        <dbReference type="PROSITE" id="PS50804"/>
    </source>
</evidence>
<feature type="compositionally biased region" description="Basic and acidic residues" evidence="7">
    <location>
        <begin position="112"/>
        <end position="122"/>
    </location>
</feature>
<evidence type="ECO:0000256" key="6">
    <source>
        <dbReference type="PROSITE-ProRule" id="PRU00042"/>
    </source>
</evidence>
<dbReference type="PROSITE" id="PS00028">
    <property type="entry name" value="ZINC_FINGER_C2H2_1"/>
    <property type="match status" value="2"/>
</dbReference>
<name>A0A3Q0FZZ0_ALLSI</name>
<dbReference type="KEGG" id="asn:102376766"/>
<evidence type="ECO:0000256" key="2">
    <source>
        <dbReference type="ARBA" id="ARBA00022737"/>
    </source>
</evidence>
<feature type="region of interest" description="Disordered" evidence="7">
    <location>
        <begin position="231"/>
        <end position="255"/>
    </location>
</feature>
<dbReference type="Gene3D" id="3.30.160.60">
    <property type="entry name" value="Classic Zinc Finger"/>
    <property type="match status" value="4"/>
</dbReference>
<proteinExistence type="predicted"/>
<dbReference type="SUPFAM" id="SSF47353">
    <property type="entry name" value="Retrovirus capsid dimerization domain-like"/>
    <property type="match status" value="1"/>
</dbReference>
<reference evidence="11" key="1">
    <citation type="submission" date="2025-08" db="UniProtKB">
        <authorList>
            <consortium name="RefSeq"/>
        </authorList>
    </citation>
    <scope>IDENTIFICATION</scope>
</reference>
<feature type="domain" description="C2H2-type" evidence="8">
    <location>
        <begin position="377"/>
        <end position="404"/>
    </location>
</feature>
<dbReference type="SMART" id="SM00355">
    <property type="entry name" value="ZnF_C2H2"/>
    <property type="match status" value="3"/>
</dbReference>
<dbReference type="PANTHER" id="PTHR23226">
    <property type="entry name" value="ZINC FINGER AND SCAN DOMAIN-CONTAINING"/>
    <property type="match status" value="1"/>
</dbReference>
<dbReference type="SUPFAM" id="SSF57667">
    <property type="entry name" value="beta-beta-alpha zinc fingers"/>
    <property type="match status" value="3"/>
</dbReference>
<evidence type="ECO:0000256" key="3">
    <source>
        <dbReference type="ARBA" id="ARBA00022771"/>
    </source>
</evidence>
<dbReference type="Pfam" id="PF00096">
    <property type="entry name" value="zf-C2H2"/>
    <property type="match status" value="2"/>
</dbReference>
<gene>
    <name evidence="11" type="primary">LOC102376766</name>
</gene>
<keyword evidence="1" id="KW-0479">Metal-binding</keyword>
<dbReference type="PROSITE" id="PS50157">
    <property type="entry name" value="ZINC_FINGER_C2H2_2"/>
    <property type="match status" value="3"/>
</dbReference>
<dbReference type="InterPro" id="IPR003309">
    <property type="entry name" value="SCAN_dom"/>
</dbReference>
<organism evidence="10 11">
    <name type="scientific">Alligator sinensis</name>
    <name type="common">Chinese alligator</name>
    <dbReference type="NCBI Taxonomy" id="38654"/>
    <lineage>
        <taxon>Eukaryota</taxon>
        <taxon>Metazoa</taxon>
        <taxon>Chordata</taxon>
        <taxon>Craniata</taxon>
        <taxon>Vertebrata</taxon>
        <taxon>Euteleostomi</taxon>
        <taxon>Archelosauria</taxon>
        <taxon>Archosauria</taxon>
        <taxon>Crocodylia</taxon>
        <taxon>Alligatoridae</taxon>
        <taxon>Alligatorinae</taxon>
        <taxon>Alligator</taxon>
    </lineage>
</organism>